<dbReference type="eggNOG" id="ENOG502QTTN">
    <property type="taxonomic scope" value="Eukaryota"/>
</dbReference>
<evidence type="ECO:0000313" key="2">
    <source>
        <dbReference type="EMBL" id="ERN15930.1"/>
    </source>
</evidence>
<organism evidence="2 3">
    <name type="scientific">Amborella trichopoda</name>
    <dbReference type="NCBI Taxonomy" id="13333"/>
    <lineage>
        <taxon>Eukaryota</taxon>
        <taxon>Viridiplantae</taxon>
        <taxon>Streptophyta</taxon>
        <taxon>Embryophyta</taxon>
        <taxon>Tracheophyta</taxon>
        <taxon>Spermatophyta</taxon>
        <taxon>Magnoliopsida</taxon>
        <taxon>Amborellales</taxon>
        <taxon>Amborellaceae</taxon>
        <taxon>Amborella</taxon>
    </lineage>
</organism>
<dbReference type="Gramene" id="ERN15930">
    <property type="protein sequence ID" value="ERN15930"/>
    <property type="gene ID" value="AMTR_s00039p00230320"/>
</dbReference>
<dbReference type="PANTHER" id="PTHR26312:SF222">
    <property type="entry name" value="EXPRESSED PROTEIN"/>
    <property type="match status" value="1"/>
</dbReference>
<dbReference type="OrthoDB" id="1919713at2759"/>
<protein>
    <submittedName>
        <fullName evidence="2">Uncharacterized protein</fullName>
    </submittedName>
</protein>
<dbReference type="KEGG" id="atr:18444225"/>
<dbReference type="Proteomes" id="UP000017836">
    <property type="component" value="Unassembled WGS sequence"/>
</dbReference>
<feature type="region of interest" description="Disordered" evidence="1">
    <location>
        <begin position="97"/>
        <end position="132"/>
    </location>
</feature>
<name>U5D0Z7_AMBTC</name>
<dbReference type="PANTHER" id="PTHR26312">
    <property type="entry name" value="TETRATRICOPEPTIDE REPEAT PROTEIN 5"/>
    <property type="match status" value="1"/>
</dbReference>
<accession>U5D0Z7</accession>
<dbReference type="AlphaFoldDB" id="U5D0Z7"/>
<feature type="region of interest" description="Disordered" evidence="1">
    <location>
        <begin position="1"/>
        <end position="40"/>
    </location>
</feature>
<feature type="compositionally biased region" description="Acidic residues" evidence="1">
    <location>
        <begin position="106"/>
        <end position="127"/>
    </location>
</feature>
<dbReference type="Gene3D" id="1.25.40.10">
    <property type="entry name" value="Tetratricopeptide repeat domain"/>
    <property type="match status" value="1"/>
</dbReference>
<evidence type="ECO:0000256" key="1">
    <source>
        <dbReference type="SAM" id="MobiDB-lite"/>
    </source>
</evidence>
<feature type="compositionally biased region" description="Low complexity" evidence="1">
    <location>
        <begin position="1"/>
        <end position="21"/>
    </location>
</feature>
<gene>
    <name evidence="2" type="ORF">AMTR_s00039p00230320</name>
</gene>
<keyword evidence="3" id="KW-1185">Reference proteome</keyword>
<sequence length="352" mass="39250">MLLRSSSTPILGSLHSSSSDSPKTFETSSKPSCSDSSKKLFFNGGHPDSISLQGVRRTLSDSNLHGLISTDLDTFHSINPTKTRNFPHSKLQTIPSFSFYNKRDETDEAAEEENDDEEEEKEEDEESGVQLNNSIQRTVTIGGDIKPLERDFSFSKVGLQKFGELGLVDELGRERMKDPSSLSDTGPLFLAVGLGIEGVIPNTTTAMAGGSGVDNFQRSDDEGTDLERYYQKMLEEIPCNPLILRNYAQYLYQIKGDHHRAEEFYSRAILSEPGDGEVLSQYARLIWDLHHDRERASSYFEQAVQAAPSDSHVLAAHASFLWDIDEDDEEDNKKQEFVEVPMFHGAVAEATA</sequence>
<evidence type="ECO:0000313" key="3">
    <source>
        <dbReference type="Proteomes" id="UP000017836"/>
    </source>
</evidence>
<dbReference type="EMBL" id="KI392495">
    <property type="protein sequence ID" value="ERN15930.1"/>
    <property type="molecule type" value="Genomic_DNA"/>
</dbReference>
<proteinExistence type="predicted"/>
<dbReference type="OMA" id="WDTDDGD"/>
<reference evidence="3" key="1">
    <citation type="journal article" date="2013" name="Science">
        <title>The Amborella genome and the evolution of flowering plants.</title>
        <authorList>
            <consortium name="Amborella Genome Project"/>
        </authorList>
    </citation>
    <scope>NUCLEOTIDE SEQUENCE [LARGE SCALE GENOMIC DNA]</scope>
</reference>
<dbReference type="InterPro" id="IPR011990">
    <property type="entry name" value="TPR-like_helical_dom_sf"/>
</dbReference>
<dbReference type="SUPFAM" id="SSF48452">
    <property type="entry name" value="TPR-like"/>
    <property type="match status" value="1"/>
</dbReference>
<dbReference type="HOGENOM" id="CLU_024164_1_0_1"/>